<gene>
    <name evidence="7" type="ORF">SPPYR_1602</name>
</gene>
<dbReference type="GO" id="GO:0008808">
    <property type="term" value="F:cardiolipin synthase activity"/>
    <property type="evidence" value="ECO:0007669"/>
    <property type="project" value="TreeGrafter"/>
</dbReference>
<name>A0A1Y5PRU3_9SPHN</name>
<dbReference type="Pfam" id="PF13091">
    <property type="entry name" value="PLDc_2"/>
    <property type="match status" value="2"/>
</dbReference>
<feature type="domain" description="PLD phosphodiesterase" evidence="6">
    <location>
        <begin position="115"/>
        <end position="142"/>
    </location>
</feature>
<dbReference type="GO" id="GO:0005576">
    <property type="term" value="C:extracellular region"/>
    <property type="evidence" value="ECO:0007669"/>
    <property type="project" value="UniProtKB-SubCell"/>
</dbReference>
<dbReference type="GO" id="GO:0032049">
    <property type="term" value="P:cardiolipin biosynthetic process"/>
    <property type="evidence" value="ECO:0007669"/>
    <property type="project" value="UniProtKB-ARBA"/>
</dbReference>
<evidence type="ECO:0000256" key="3">
    <source>
        <dbReference type="ARBA" id="ARBA00018392"/>
    </source>
</evidence>
<protein>
    <recommendedName>
        <fullName evidence="3">Phospholipase D</fullName>
    </recommendedName>
    <alternativeName>
        <fullName evidence="5">Choline phosphatase</fullName>
    </alternativeName>
</protein>
<evidence type="ECO:0000313" key="7">
    <source>
        <dbReference type="EMBL" id="SBV32722.1"/>
    </source>
</evidence>
<keyword evidence="4" id="KW-0964">Secreted</keyword>
<evidence type="ECO:0000259" key="6">
    <source>
        <dbReference type="PROSITE" id="PS50035"/>
    </source>
</evidence>
<organism evidence="7">
    <name type="scientific">uncultured Sphingopyxis sp</name>
    <dbReference type="NCBI Taxonomy" id="310581"/>
    <lineage>
        <taxon>Bacteria</taxon>
        <taxon>Pseudomonadati</taxon>
        <taxon>Pseudomonadota</taxon>
        <taxon>Alphaproteobacteria</taxon>
        <taxon>Sphingomonadales</taxon>
        <taxon>Sphingomonadaceae</taxon>
        <taxon>Sphingopyxis</taxon>
        <taxon>environmental samples</taxon>
    </lineage>
</organism>
<dbReference type="PROSITE" id="PS50035">
    <property type="entry name" value="PLD"/>
    <property type="match status" value="2"/>
</dbReference>
<dbReference type="AlphaFoldDB" id="A0A1Y5PRU3"/>
<dbReference type="InterPro" id="IPR001736">
    <property type="entry name" value="PLipase_D/transphosphatidylase"/>
</dbReference>
<dbReference type="InterPro" id="IPR025202">
    <property type="entry name" value="PLD-like_dom"/>
</dbReference>
<proteinExistence type="predicted"/>
<dbReference type="GO" id="GO:0016020">
    <property type="term" value="C:membrane"/>
    <property type="evidence" value="ECO:0007669"/>
    <property type="project" value="TreeGrafter"/>
</dbReference>
<dbReference type="EMBL" id="LT598653">
    <property type="protein sequence ID" value="SBV32722.1"/>
    <property type="molecule type" value="Genomic_DNA"/>
</dbReference>
<evidence type="ECO:0000256" key="1">
    <source>
        <dbReference type="ARBA" id="ARBA00003145"/>
    </source>
</evidence>
<sequence length="396" mass="44477">MTDACPPADLHQRLSADVAGHRLELLFDGGDRLARLLDLIGGAAHSVDMIMYIFEGDAAGRRILDALLAAARRGVRVRAVIDSFGSVETPDSLFEPLREAGGSVTFFSRRWRSTYLIRNHQKLILIDEYVAVTGGFNIADDYLSPPRSDCWFDIGMVITGPTVVHAARWFAEIHDYTVHDDGKVLTLRRLIREWPVGGEAVSWLVGGPTQRLSPWARAVRADLDDARQLDMAMAYFSPGQGMLRRLGRVARRGRARFVMAGKSDNPATIGASRLLYGYLLRKTADVWEYRPCRLHMKLIVIDDIVYIGSANFDVRSLFVNVEVMVRIVDAGFAEKMRNFLSSLRPDCEIITPESHKARGNWLTRLRWTLAWFVVGVVDYTVSRKLNFGLADPDPEV</sequence>
<evidence type="ECO:0000256" key="4">
    <source>
        <dbReference type="ARBA" id="ARBA00022525"/>
    </source>
</evidence>
<dbReference type="KEGG" id="sphu:SPPYR_1602"/>
<dbReference type="Gene3D" id="3.30.870.10">
    <property type="entry name" value="Endonuclease Chain A"/>
    <property type="match status" value="2"/>
</dbReference>
<dbReference type="SMART" id="SM00155">
    <property type="entry name" value="PLDc"/>
    <property type="match status" value="2"/>
</dbReference>
<comment type="subcellular location">
    <subcellularLocation>
        <location evidence="2">Secreted</location>
    </subcellularLocation>
</comment>
<feature type="domain" description="PLD phosphodiesterase" evidence="6">
    <location>
        <begin position="294"/>
        <end position="316"/>
    </location>
</feature>
<reference evidence="7" key="1">
    <citation type="submission" date="2016-03" db="EMBL/GenBank/DDBJ databases">
        <authorList>
            <person name="Ploux O."/>
        </authorList>
    </citation>
    <scope>NUCLEOTIDE SEQUENCE</scope>
    <source>
        <strain evidence="7">UC10</strain>
    </source>
</reference>
<dbReference type="CDD" id="cd09110">
    <property type="entry name" value="PLDc_CLS_1"/>
    <property type="match status" value="1"/>
</dbReference>
<evidence type="ECO:0000256" key="5">
    <source>
        <dbReference type="ARBA" id="ARBA00029594"/>
    </source>
</evidence>
<comment type="function">
    <text evidence="1">Could be a virulence factor.</text>
</comment>
<evidence type="ECO:0000256" key="2">
    <source>
        <dbReference type="ARBA" id="ARBA00004613"/>
    </source>
</evidence>
<dbReference type="SUPFAM" id="SSF56024">
    <property type="entry name" value="Phospholipase D/nuclease"/>
    <property type="match status" value="2"/>
</dbReference>
<dbReference type="PANTHER" id="PTHR21248:SF23">
    <property type="entry name" value="CARDIOLIPIN SYNTHASE B"/>
    <property type="match status" value="1"/>
</dbReference>
<accession>A0A1Y5PRU3</accession>
<dbReference type="RefSeq" id="WP_295326014.1">
    <property type="nucleotide sequence ID" value="NZ_LT598653.1"/>
</dbReference>
<dbReference type="PANTHER" id="PTHR21248">
    <property type="entry name" value="CARDIOLIPIN SYNTHASE"/>
    <property type="match status" value="1"/>
</dbReference>